<keyword evidence="1" id="KW-0378">Hydrolase</keyword>
<dbReference type="InterPro" id="IPR029058">
    <property type="entry name" value="AB_hydrolase_fold"/>
</dbReference>
<dbReference type="InterPro" id="IPR013736">
    <property type="entry name" value="Xaa-Pro_dipept_C"/>
</dbReference>
<dbReference type="STRING" id="65357.A0A024GUV3"/>
<keyword evidence="3" id="KW-0472">Membrane</keyword>
<gene>
    <name evidence="5" type="ORF">BN9_123180</name>
</gene>
<name>A0A024GUV3_9STRA</name>
<dbReference type="InterPro" id="IPR000383">
    <property type="entry name" value="Xaa-Pro-like_dom"/>
</dbReference>
<evidence type="ECO:0000259" key="4">
    <source>
        <dbReference type="SMART" id="SM00939"/>
    </source>
</evidence>
<dbReference type="SUPFAM" id="SSF49785">
    <property type="entry name" value="Galactose-binding domain-like"/>
    <property type="match status" value="1"/>
</dbReference>
<keyword evidence="6" id="KW-1185">Reference proteome</keyword>
<sequence length="759" mass="86502">MTDASSTDRGAPLPALPQPQNASFFSSKISKFLSSSVFSMITIMLAGQIGSWIVNRETPISCATGINDNHWDSTRYTSLPFFKPDFISYKTQYVDMNDGTPIAVDSYVSQIIMDMNDSVPTIIQYTRHGRGYVLDFPFTLFSKSPVMNPRTHAYIQRFISSGYAWVAVDVRGSGASGGVKTHDFSQQEIEDGREIIDWIIQQPWSDGRVAAWGHGFDGIGALLLASAQHNALKAITLNGSPLDVYQDAFFPGGVKNERAIRDFASFTHDSDRQIRWRQIPTMKARLMMQYFGGNIHPVDKNKTKFDLIIAEHSSNPNLGEELRNVRYRDDRFENVNVKLADMNMARHLPAIAASNVAILSFAGYYDMGVARSAIRLHQYMTDTLPEEIISLLPIKEKGSSTSRLDPAKYRLILGPWSHAGVDNADPFAESKQKCFWHLAEISRFFDYHFYPNRRNIAPLHKESPIHYFSIVHHKWKGTDVWPPKHVSSHRVFQLQPNATLTEKSEPQDDTNPVDHHIDLTIPKNLKYAFPSRWDMVGQLFNMRPNYYHDRNEFADDYLIFETSKLPLMEITGEIALRFYFSVDQPHINLAAYIEDIDETPLFKNENKRFGSTYVTEAHLNPIHSPINSKCSVYSFERKDAREIKGNFVYEAVLTFEPISYIFKKDHRLRLAIGVSPPFDFAPPGEEKKTATRLRIHFGSQYPSSVQFPTSDGLYTDNIVPDGRNSIHESHEADATKKHEHHHEDRDSHSDGPAQEKEEL</sequence>
<dbReference type="GO" id="GO:0008239">
    <property type="term" value="F:dipeptidyl-peptidase activity"/>
    <property type="evidence" value="ECO:0007669"/>
    <property type="project" value="InterPro"/>
</dbReference>
<dbReference type="InParanoid" id="A0A024GUV3"/>
<dbReference type="InterPro" id="IPR008979">
    <property type="entry name" value="Galactose-bd-like_sf"/>
</dbReference>
<dbReference type="SMART" id="SM00939">
    <property type="entry name" value="PepX_C"/>
    <property type="match status" value="1"/>
</dbReference>
<dbReference type="Pfam" id="PF08530">
    <property type="entry name" value="PepX_C"/>
    <property type="match status" value="1"/>
</dbReference>
<dbReference type="Proteomes" id="UP000053237">
    <property type="component" value="Unassembled WGS sequence"/>
</dbReference>
<reference evidence="5 6" key="1">
    <citation type="submission" date="2012-05" db="EMBL/GenBank/DDBJ databases">
        <title>Recombination and specialization in a pathogen metapopulation.</title>
        <authorList>
            <person name="Gardiner A."/>
            <person name="Kemen E."/>
            <person name="Schultz-Larsen T."/>
            <person name="MacLean D."/>
            <person name="Van Oosterhout C."/>
            <person name="Jones J.D.G."/>
        </authorList>
    </citation>
    <scope>NUCLEOTIDE SEQUENCE [LARGE SCALE GENOMIC DNA]</scope>
    <source>
        <strain evidence="5 6">Ac Nc2</strain>
    </source>
</reference>
<feature type="compositionally biased region" description="Basic and acidic residues" evidence="2">
    <location>
        <begin position="724"/>
        <end position="759"/>
    </location>
</feature>
<evidence type="ECO:0000256" key="2">
    <source>
        <dbReference type="SAM" id="MobiDB-lite"/>
    </source>
</evidence>
<protein>
    <recommendedName>
        <fullName evidence="4">Xaa-Pro dipeptidyl-peptidase C-terminal domain-containing protein</fullName>
    </recommendedName>
</protein>
<dbReference type="Pfam" id="PF02129">
    <property type="entry name" value="Peptidase_S15"/>
    <property type="match status" value="1"/>
</dbReference>
<proteinExistence type="predicted"/>
<feature type="region of interest" description="Disordered" evidence="2">
    <location>
        <begin position="708"/>
        <end position="759"/>
    </location>
</feature>
<dbReference type="Gene3D" id="3.40.50.1820">
    <property type="entry name" value="alpha/beta hydrolase"/>
    <property type="match status" value="2"/>
</dbReference>
<feature type="transmembrane region" description="Helical" evidence="3">
    <location>
        <begin position="32"/>
        <end position="54"/>
    </location>
</feature>
<evidence type="ECO:0000256" key="3">
    <source>
        <dbReference type="SAM" id="Phobius"/>
    </source>
</evidence>
<evidence type="ECO:0000256" key="1">
    <source>
        <dbReference type="ARBA" id="ARBA00022801"/>
    </source>
</evidence>
<evidence type="ECO:0000313" key="6">
    <source>
        <dbReference type="Proteomes" id="UP000053237"/>
    </source>
</evidence>
<accession>A0A024GUV3</accession>
<dbReference type="OrthoDB" id="416441at2759"/>
<dbReference type="Gene3D" id="2.60.120.260">
    <property type="entry name" value="Galactose-binding domain-like"/>
    <property type="match status" value="1"/>
</dbReference>
<keyword evidence="3" id="KW-0812">Transmembrane</keyword>
<dbReference type="AlphaFoldDB" id="A0A024GUV3"/>
<keyword evidence="3" id="KW-1133">Transmembrane helix</keyword>
<evidence type="ECO:0000313" key="5">
    <source>
        <dbReference type="EMBL" id="CCI50493.1"/>
    </source>
</evidence>
<dbReference type="EMBL" id="CAIX01000534">
    <property type="protein sequence ID" value="CCI50493.1"/>
    <property type="molecule type" value="Genomic_DNA"/>
</dbReference>
<feature type="domain" description="Xaa-Pro dipeptidyl-peptidase C-terminal" evidence="4">
    <location>
        <begin position="442"/>
        <end position="706"/>
    </location>
</feature>
<dbReference type="NCBIfam" id="TIGR00976">
    <property type="entry name" value="CocE_NonD"/>
    <property type="match status" value="1"/>
</dbReference>
<dbReference type="SUPFAM" id="SSF53474">
    <property type="entry name" value="alpha/beta-Hydrolases"/>
    <property type="match status" value="1"/>
</dbReference>
<comment type="caution">
    <text evidence="5">The sequence shown here is derived from an EMBL/GenBank/DDBJ whole genome shotgun (WGS) entry which is preliminary data.</text>
</comment>
<dbReference type="InterPro" id="IPR005674">
    <property type="entry name" value="CocE/Ser_esterase"/>
</dbReference>
<organism evidence="5 6">
    <name type="scientific">Albugo candida</name>
    <dbReference type="NCBI Taxonomy" id="65357"/>
    <lineage>
        <taxon>Eukaryota</taxon>
        <taxon>Sar</taxon>
        <taxon>Stramenopiles</taxon>
        <taxon>Oomycota</taxon>
        <taxon>Peronosporomycetes</taxon>
        <taxon>Albuginales</taxon>
        <taxon>Albuginaceae</taxon>
        <taxon>Albugo</taxon>
    </lineage>
</organism>